<sequence>SHDLQEPLRKIATFVNLLLDMPRDNERERMLLTKIATSSQRLKKLVNDLLEFSSAARTDHQFVPTDVCQIVADITEELELV</sequence>
<dbReference type="EC" id="2.7.13.3" evidence="2"/>
<dbReference type="PANTHER" id="PTHR42878:SF15">
    <property type="entry name" value="BACTERIOPHYTOCHROME"/>
    <property type="match status" value="1"/>
</dbReference>
<comment type="catalytic activity">
    <reaction evidence="1">
        <text>ATP + protein L-histidine = ADP + protein N-phospho-L-histidine.</text>
        <dbReference type="EC" id="2.7.13.3"/>
    </reaction>
</comment>
<evidence type="ECO:0000256" key="1">
    <source>
        <dbReference type="ARBA" id="ARBA00000085"/>
    </source>
</evidence>
<proteinExistence type="predicted"/>
<feature type="domain" description="Signal transduction histidine kinase dimerisation/phosphoacceptor" evidence="5">
    <location>
        <begin position="1"/>
        <end position="55"/>
    </location>
</feature>
<dbReference type="InterPro" id="IPR003661">
    <property type="entry name" value="HisK_dim/P_dom"/>
</dbReference>
<evidence type="ECO:0000259" key="5">
    <source>
        <dbReference type="Pfam" id="PF00512"/>
    </source>
</evidence>
<dbReference type="EMBL" id="JAHESE010000241">
    <property type="protein sequence ID" value="MBT1712619.1"/>
    <property type="molecule type" value="Genomic_DNA"/>
</dbReference>
<dbReference type="RefSeq" id="WP_317195828.1">
    <property type="nucleotide sequence ID" value="NZ_JAHESE010000241.1"/>
</dbReference>
<dbReference type="Pfam" id="PF00512">
    <property type="entry name" value="HisKA"/>
    <property type="match status" value="1"/>
</dbReference>
<evidence type="ECO:0000313" key="6">
    <source>
        <dbReference type="EMBL" id="MBT1712619.1"/>
    </source>
</evidence>
<dbReference type="GO" id="GO:0007234">
    <property type="term" value="P:osmosensory signaling via phosphorelay pathway"/>
    <property type="evidence" value="ECO:0007669"/>
    <property type="project" value="TreeGrafter"/>
</dbReference>
<feature type="non-terminal residue" evidence="6">
    <location>
        <position position="1"/>
    </location>
</feature>
<gene>
    <name evidence="6" type="ORF">KK062_30580</name>
</gene>
<dbReference type="GO" id="GO:0030295">
    <property type="term" value="F:protein kinase activator activity"/>
    <property type="evidence" value="ECO:0007669"/>
    <property type="project" value="TreeGrafter"/>
</dbReference>
<dbReference type="CDD" id="cd00082">
    <property type="entry name" value="HisKA"/>
    <property type="match status" value="1"/>
</dbReference>
<evidence type="ECO:0000256" key="2">
    <source>
        <dbReference type="ARBA" id="ARBA00012438"/>
    </source>
</evidence>
<feature type="non-terminal residue" evidence="6">
    <location>
        <position position="81"/>
    </location>
</feature>
<dbReference type="SUPFAM" id="SSF47384">
    <property type="entry name" value="Homodimeric domain of signal transducing histidine kinase"/>
    <property type="match status" value="1"/>
</dbReference>
<evidence type="ECO:0000256" key="4">
    <source>
        <dbReference type="ARBA" id="ARBA00022777"/>
    </source>
</evidence>
<keyword evidence="7" id="KW-1185">Reference proteome</keyword>
<accession>A0AAP2GTX1</accession>
<protein>
    <recommendedName>
        <fullName evidence="2">histidine kinase</fullName>
        <ecNumber evidence="2">2.7.13.3</ecNumber>
    </recommendedName>
</protein>
<dbReference type="Proteomes" id="UP001319080">
    <property type="component" value="Unassembled WGS sequence"/>
</dbReference>
<evidence type="ECO:0000256" key="3">
    <source>
        <dbReference type="ARBA" id="ARBA00022679"/>
    </source>
</evidence>
<dbReference type="InterPro" id="IPR036097">
    <property type="entry name" value="HisK_dim/P_sf"/>
</dbReference>
<dbReference type="Gene3D" id="1.10.287.130">
    <property type="match status" value="1"/>
</dbReference>
<evidence type="ECO:0000313" key="7">
    <source>
        <dbReference type="Proteomes" id="UP001319080"/>
    </source>
</evidence>
<keyword evidence="3" id="KW-0808">Transferase</keyword>
<organism evidence="6 7">
    <name type="scientific">Dawidia cretensis</name>
    <dbReference type="NCBI Taxonomy" id="2782350"/>
    <lineage>
        <taxon>Bacteria</taxon>
        <taxon>Pseudomonadati</taxon>
        <taxon>Bacteroidota</taxon>
        <taxon>Cytophagia</taxon>
        <taxon>Cytophagales</taxon>
        <taxon>Chryseotaleaceae</taxon>
        <taxon>Dawidia</taxon>
    </lineage>
</organism>
<name>A0AAP2GTX1_9BACT</name>
<dbReference type="AlphaFoldDB" id="A0AAP2GTX1"/>
<dbReference type="GO" id="GO:0000156">
    <property type="term" value="F:phosphorelay response regulator activity"/>
    <property type="evidence" value="ECO:0007669"/>
    <property type="project" value="TreeGrafter"/>
</dbReference>
<dbReference type="GO" id="GO:0000155">
    <property type="term" value="F:phosphorelay sensor kinase activity"/>
    <property type="evidence" value="ECO:0007669"/>
    <property type="project" value="InterPro"/>
</dbReference>
<comment type="caution">
    <text evidence="6">The sequence shown here is derived from an EMBL/GenBank/DDBJ whole genome shotgun (WGS) entry which is preliminary data.</text>
</comment>
<keyword evidence="4" id="KW-0418">Kinase</keyword>
<dbReference type="PANTHER" id="PTHR42878">
    <property type="entry name" value="TWO-COMPONENT HISTIDINE KINASE"/>
    <property type="match status" value="1"/>
</dbReference>
<dbReference type="InterPro" id="IPR050351">
    <property type="entry name" value="BphY/WalK/GraS-like"/>
</dbReference>
<reference evidence="6 7" key="1">
    <citation type="submission" date="2021-05" db="EMBL/GenBank/DDBJ databases">
        <title>A Polyphasic approach of four new species of the genus Ohtaekwangia: Ohtaekwangia histidinii sp. nov., Ohtaekwangia cretensis sp. nov., Ohtaekwangia indiensis sp. nov., Ohtaekwangia reichenbachii sp. nov. from diverse environment.</title>
        <authorList>
            <person name="Octaviana S."/>
        </authorList>
    </citation>
    <scope>NUCLEOTIDE SEQUENCE [LARGE SCALE GENOMIC DNA]</scope>
    <source>
        <strain evidence="6 7">PWU5</strain>
    </source>
</reference>